<dbReference type="EMBL" id="BAABKY010000001">
    <property type="protein sequence ID" value="GAA5068777.1"/>
    <property type="molecule type" value="Genomic_DNA"/>
</dbReference>
<dbReference type="PROSITE" id="PS01124">
    <property type="entry name" value="HTH_ARAC_FAMILY_2"/>
    <property type="match status" value="1"/>
</dbReference>
<evidence type="ECO:0000313" key="5">
    <source>
        <dbReference type="EMBL" id="GAA5068777.1"/>
    </source>
</evidence>
<keyword evidence="1" id="KW-0805">Transcription regulation</keyword>
<gene>
    <name evidence="5" type="ORF">GCM10025759_04880</name>
</gene>
<dbReference type="Pfam" id="PF12852">
    <property type="entry name" value="Cupin_6"/>
    <property type="match status" value="1"/>
</dbReference>
<keyword evidence="2" id="KW-0238">DNA-binding</keyword>
<evidence type="ECO:0000313" key="6">
    <source>
        <dbReference type="Proteomes" id="UP001501083"/>
    </source>
</evidence>
<keyword evidence="3" id="KW-0804">Transcription</keyword>
<dbReference type="InterPro" id="IPR032783">
    <property type="entry name" value="AraC_lig"/>
</dbReference>
<dbReference type="InterPro" id="IPR009057">
    <property type="entry name" value="Homeodomain-like_sf"/>
</dbReference>
<dbReference type="Proteomes" id="UP001501083">
    <property type="component" value="Unassembled WGS sequence"/>
</dbReference>
<evidence type="ECO:0000259" key="4">
    <source>
        <dbReference type="PROSITE" id="PS01124"/>
    </source>
</evidence>
<evidence type="ECO:0000256" key="2">
    <source>
        <dbReference type="ARBA" id="ARBA00023125"/>
    </source>
</evidence>
<dbReference type="SUPFAM" id="SSF46689">
    <property type="entry name" value="Homeodomain-like"/>
    <property type="match status" value="2"/>
</dbReference>
<dbReference type="Gene3D" id="1.10.10.60">
    <property type="entry name" value="Homeodomain-like"/>
    <property type="match status" value="1"/>
</dbReference>
<dbReference type="Pfam" id="PF12833">
    <property type="entry name" value="HTH_18"/>
    <property type="match status" value="1"/>
</dbReference>
<sequence length="280" mass="30997">MTDRLDALLGNFSVRATVRNTGIICGTHELAAEDGLGQLHLVRRGTVVVRHAVGKPITIDTPSLLLYPRPCGHRFVVEGEEGADLACAALSFESATENPLVSALPACLCLPLDQLMGARLLLDLLFEEAFEQRCGRREVLGRLFELVLIQVLRHQMESEQLQTGLMAGLAHPRLRRTITAMHERPREEWTLEASAAVAGMSRSSFAQTFRTTVGCTPGEYLQRWRILLVQKGLRGGKPLKLLVDDAGYASESALSRAFKAQVGVTPREWRARTHVQRRPD</sequence>
<reference evidence="6" key="1">
    <citation type="journal article" date="2019" name="Int. J. Syst. Evol. Microbiol.">
        <title>The Global Catalogue of Microorganisms (GCM) 10K type strain sequencing project: providing services to taxonomists for standard genome sequencing and annotation.</title>
        <authorList>
            <consortium name="The Broad Institute Genomics Platform"/>
            <consortium name="The Broad Institute Genome Sequencing Center for Infectious Disease"/>
            <person name="Wu L."/>
            <person name="Ma J."/>
        </authorList>
    </citation>
    <scope>NUCLEOTIDE SEQUENCE [LARGE SCALE GENOMIC DNA]</scope>
    <source>
        <strain evidence="6">JCM 19212</strain>
    </source>
</reference>
<name>A0ABP9L080_9GAMM</name>
<proteinExistence type="predicted"/>
<comment type="caution">
    <text evidence="5">The sequence shown here is derived from an EMBL/GenBank/DDBJ whole genome shotgun (WGS) entry which is preliminary data.</text>
</comment>
<dbReference type="RefSeq" id="WP_158982976.1">
    <property type="nucleotide sequence ID" value="NZ_BAABKY010000001.1"/>
</dbReference>
<dbReference type="PANTHER" id="PTHR46796:SF7">
    <property type="entry name" value="ARAC FAMILY TRANSCRIPTIONAL REGULATOR"/>
    <property type="match status" value="1"/>
</dbReference>
<keyword evidence="6" id="KW-1185">Reference proteome</keyword>
<feature type="domain" description="HTH araC/xylS-type" evidence="4">
    <location>
        <begin position="175"/>
        <end position="272"/>
    </location>
</feature>
<organism evidence="5 6">
    <name type="scientific">Lysobacter panacisoli</name>
    <dbReference type="NCBI Taxonomy" id="1255263"/>
    <lineage>
        <taxon>Bacteria</taxon>
        <taxon>Pseudomonadati</taxon>
        <taxon>Pseudomonadota</taxon>
        <taxon>Gammaproteobacteria</taxon>
        <taxon>Lysobacterales</taxon>
        <taxon>Lysobacteraceae</taxon>
        <taxon>Lysobacter</taxon>
    </lineage>
</organism>
<protein>
    <submittedName>
        <fullName evidence="5">AraC family transcriptional regulator</fullName>
    </submittedName>
</protein>
<evidence type="ECO:0000256" key="1">
    <source>
        <dbReference type="ARBA" id="ARBA00023015"/>
    </source>
</evidence>
<dbReference type="SMART" id="SM00342">
    <property type="entry name" value="HTH_ARAC"/>
    <property type="match status" value="1"/>
</dbReference>
<dbReference type="InterPro" id="IPR050204">
    <property type="entry name" value="AraC_XylS_family_regulators"/>
</dbReference>
<dbReference type="PANTHER" id="PTHR46796">
    <property type="entry name" value="HTH-TYPE TRANSCRIPTIONAL ACTIVATOR RHAS-RELATED"/>
    <property type="match status" value="1"/>
</dbReference>
<evidence type="ECO:0000256" key="3">
    <source>
        <dbReference type="ARBA" id="ARBA00023163"/>
    </source>
</evidence>
<dbReference type="InterPro" id="IPR018060">
    <property type="entry name" value="HTH_AraC"/>
</dbReference>
<accession>A0ABP9L080</accession>